<evidence type="ECO:0000256" key="2">
    <source>
        <dbReference type="ARBA" id="ARBA00005069"/>
    </source>
</evidence>
<gene>
    <name evidence="8" type="ORF">PEB0149_008330</name>
</gene>
<evidence type="ECO:0000259" key="7">
    <source>
        <dbReference type="PROSITE" id="PS50052"/>
    </source>
</evidence>
<keyword evidence="4 8" id="KW-0808">Transferase</keyword>
<dbReference type="OrthoDB" id="341217at2"/>
<proteinExistence type="predicted"/>
<dbReference type="InterPro" id="IPR027417">
    <property type="entry name" value="P-loop_NTPase"/>
</dbReference>
<dbReference type="GO" id="GO:0005524">
    <property type="term" value="F:ATP binding"/>
    <property type="evidence" value="ECO:0007669"/>
    <property type="project" value="UniProtKB-KW"/>
</dbReference>
<reference evidence="8 9" key="1">
    <citation type="submission" date="2016-12" db="EMBL/GenBank/DDBJ databases">
        <title>Comparative genomics of Bartonella apis.</title>
        <authorList>
            <person name="Engel P."/>
        </authorList>
    </citation>
    <scope>NUCLEOTIDE SEQUENCE [LARGE SCALE GENOMIC DNA]</scope>
    <source>
        <strain evidence="8 9">PEB0149</strain>
    </source>
</reference>
<dbReference type="InterPro" id="IPR008145">
    <property type="entry name" value="GK/Ca_channel_bsu"/>
</dbReference>
<dbReference type="Proteomes" id="UP000187344">
    <property type="component" value="Unassembled WGS sequence"/>
</dbReference>
<evidence type="ECO:0000256" key="4">
    <source>
        <dbReference type="ARBA" id="ARBA00022679"/>
    </source>
</evidence>
<evidence type="ECO:0000256" key="6">
    <source>
        <dbReference type="ARBA" id="ARBA00022840"/>
    </source>
</evidence>
<dbReference type="AlphaFoldDB" id="A0A1R0F8X0"/>
<keyword evidence="5" id="KW-0547">Nucleotide-binding</keyword>
<dbReference type="Gene3D" id="3.40.50.300">
    <property type="entry name" value="P-loop containing nucleotide triphosphate hydrolases"/>
    <property type="match status" value="1"/>
</dbReference>
<keyword evidence="9" id="KW-1185">Reference proteome</keyword>
<dbReference type="SUPFAM" id="SSF52540">
    <property type="entry name" value="P-loop containing nucleoside triphosphate hydrolases"/>
    <property type="match status" value="1"/>
</dbReference>
<feature type="domain" description="Guanylate kinase-like" evidence="7">
    <location>
        <begin position="11"/>
        <end position="202"/>
    </location>
</feature>
<accession>A0A1R0F8X0</accession>
<evidence type="ECO:0000256" key="1">
    <source>
        <dbReference type="ARBA" id="ARBA00000373"/>
    </source>
</evidence>
<protein>
    <recommendedName>
        <fullName evidence="3">ribose 1,5-bisphosphate phosphokinase</fullName>
        <ecNumber evidence="3">2.7.4.23</ecNumber>
    </recommendedName>
</protein>
<name>A0A1R0F8X0_9HYPH</name>
<comment type="catalytic activity">
    <reaction evidence="1">
        <text>alpha-D-ribose 1,5-bisphosphate + ATP = 5-phospho-alpha-D-ribose 1-diphosphate + ADP</text>
        <dbReference type="Rhea" id="RHEA:20109"/>
        <dbReference type="ChEBI" id="CHEBI:30616"/>
        <dbReference type="ChEBI" id="CHEBI:58017"/>
        <dbReference type="ChEBI" id="CHEBI:68688"/>
        <dbReference type="ChEBI" id="CHEBI:456216"/>
        <dbReference type="EC" id="2.7.4.23"/>
    </reaction>
</comment>
<organism evidence="8 9">
    <name type="scientific">Bartonella apis</name>
    <dbReference type="NCBI Taxonomy" id="1686310"/>
    <lineage>
        <taxon>Bacteria</taxon>
        <taxon>Pseudomonadati</taxon>
        <taxon>Pseudomonadota</taxon>
        <taxon>Alphaproteobacteria</taxon>
        <taxon>Hyphomicrobiales</taxon>
        <taxon>Bartonellaceae</taxon>
        <taxon>Bartonella</taxon>
    </lineage>
</organism>
<dbReference type="InterPro" id="IPR012699">
    <property type="entry name" value="PhnN"/>
</dbReference>
<comment type="pathway">
    <text evidence="2">Metabolic intermediate biosynthesis; 5-phospho-alpha-D-ribose 1-diphosphate biosynthesis; 5-phospho-alpha-D-ribose 1-diphosphate from D-ribose 5-phosphate (route II): step 3/3.</text>
</comment>
<keyword evidence="8" id="KW-0418">Kinase</keyword>
<comment type="caution">
    <text evidence="8">The sequence shown here is derived from an EMBL/GenBank/DDBJ whole genome shotgun (WGS) entry which is preliminary data.</text>
</comment>
<dbReference type="NCBIfam" id="TIGR02322">
    <property type="entry name" value="phosphon_PhnN"/>
    <property type="match status" value="1"/>
</dbReference>
<dbReference type="GO" id="GO:0033863">
    <property type="term" value="F:ribose 1,5-bisphosphate phosphokinase activity"/>
    <property type="evidence" value="ECO:0007669"/>
    <property type="project" value="UniProtKB-EC"/>
</dbReference>
<sequence length="216" mass="24190">MDIWSMMKNVGWFVAIVGPSGAGKDTVINVVHEVLANNEDFLFTRRIITRQSGISRQNRQDENSKKLGNEDNIEVSVAQFLKLLDQGAFSMHWFAHGIYYGLPADIENDVKQGKIVIANISRNSLGMAKKLFDHVLVAEINAPAQILKERLINRKRESKSDIAERLERANVPIQLPDGVEYCYIDNSGDVKIAVGKLLVILEKLAAQISRMTADKN</sequence>
<dbReference type="EMBL" id="LXYT01000002">
    <property type="protein sequence ID" value="OLY43406.1"/>
    <property type="molecule type" value="Genomic_DNA"/>
</dbReference>
<keyword evidence="6" id="KW-0067">ATP-binding</keyword>
<evidence type="ECO:0000313" key="9">
    <source>
        <dbReference type="Proteomes" id="UP000187344"/>
    </source>
</evidence>
<dbReference type="PROSITE" id="PS50052">
    <property type="entry name" value="GUANYLATE_KINASE_2"/>
    <property type="match status" value="1"/>
</dbReference>
<dbReference type="InterPro" id="IPR008144">
    <property type="entry name" value="Guanylate_kin-like_dom"/>
</dbReference>
<evidence type="ECO:0000256" key="3">
    <source>
        <dbReference type="ARBA" id="ARBA00012892"/>
    </source>
</evidence>
<evidence type="ECO:0000313" key="8">
    <source>
        <dbReference type="EMBL" id="OLY43406.1"/>
    </source>
</evidence>
<dbReference type="GO" id="GO:0006015">
    <property type="term" value="P:5-phosphoribose 1-diphosphate biosynthetic process"/>
    <property type="evidence" value="ECO:0007669"/>
    <property type="project" value="UniProtKB-UniPathway"/>
</dbReference>
<evidence type="ECO:0000256" key="5">
    <source>
        <dbReference type="ARBA" id="ARBA00022741"/>
    </source>
</evidence>
<dbReference type="SMART" id="SM00072">
    <property type="entry name" value="GuKc"/>
    <property type="match status" value="1"/>
</dbReference>
<dbReference type="UniPathway" id="UPA00087">
    <property type="reaction ID" value="UER00175"/>
</dbReference>
<dbReference type="EC" id="2.7.4.23" evidence="3"/>